<evidence type="ECO:0000256" key="1">
    <source>
        <dbReference type="ARBA" id="ARBA00022603"/>
    </source>
</evidence>
<dbReference type="InterPro" id="IPR002941">
    <property type="entry name" value="DNA_methylase_N4/N6"/>
</dbReference>
<evidence type="ECO:0000313" key="5">
    <source>
        <dbReference type="EMBL" id="MQL52297.1"/>
    </source>
</evidence>
<evidence type="ECO:0000256" key="2">
    <source>
        <dbReference type="ARBA" id="ARBA00022679"/>
    </source>
</evidence>
<evidence type="ECO:0000256" key="3">
    <source>
        <dbReference type="ARBA" id="ARBA00022747"/>
    </source>
</evidence>
<dbReference type="GO" id="GO:0008170">
    <property type="term" value="F:N-methyltransferase activity"/>
    <property type="evidence" value="ECO:0007669"/>
    <property type="project" value="InterPro"/>
</dbReference>
<comment type="caution">
    <text evidence="5">The sequence shown here is derived from an EMBL/GenBank/DDBJ whole genome shotgun (WGS) entry which is preliminary data.</text>
</comment>
<keyword evidence="2" id="KW-0808">Transferase</keyword>
<dbReference type="Gene3D" id="3.40.50.150">
    <property type="entry name" value="Vaccinia Virus protein VP39"/>
    <property type="match status" value="2"/>
</dbReference>
<dbReference type="AlphaFoldDB" id="A0A6N7IS57"/>
<keyword evidence="1 5" id="KW-0489">Methyltransferase</keyword>
<dbReference type="SUPFAM" id="SSF53335">
    <property type="entry name" value="S-adenosyl-L-methionine-dependent methyltransferases"/>
    <property type="match status" value="2"/>
</dbReference>
<gene>
    <name evidence="5" type="ORF">GFC01_08440</name>
</gene>
<dbReference type="OrthoDB" id="9773571at2"/>
<keyword evidence="6" id="KW-1185">Reference proteome</keyword>
<protein>
    <submittedName>
        <fullName evidence="5">DNA methylase</fullName>
    </submittedName>
</protein>
<dbReference type="GO" id="GO:0009307">
    <property type="term" value="P:DNA restriction-modification system"/>
    <property type="evidence" value="ECO:0007669"/>
    <property type="project" value="UniProtKB-KW"/>
</dbReference>
<feature type="domain" description="DNA methylase N-4/N-6" evidence="4">
    <location>
        <begin position="645"/>
        <end position="765"/>
    </location>
</feature>
<dbReference type="RefSeq" id="WP_152946226.1">
    <property type="nucleotide sequence ID" value="NZ_WHYR01000019.1"/>
</dbReference>
<dbReference type="InterPro" id="IPR029063">
    <property type="entry name" value="SAM-dependent_MTases_sf"/>
</dbReference>
<accession>A0A6N7IS57</accession>
<keyword evidence="3" id="KW-0680">Restriction system</keyword>
<dbReference type="EMBL" id="WHYR01000019">
    <property type="protein sequence ID" value="MQL52297.1"/>
    <property type="molecule type" value="Genomic_DNA"/>
</dbReference>
<feature type="domain" description="DNA methylase N-4/N-6" evidence="4">
    <location>
        <begin position="174"/>
        <end position="225"/>
    </location>
</feature>
<evidence type="ECO:0000313" key="6">
    <source>
        <dbReference type="Proteomes" id="UP000441717"/>
    </source>
</evidence>
<evidence type="ECO:0000259" key="4">
    <source>
        <dbReference type="Pfam" id="PF01555"/>
    </source>
</evidence>
<proteinExistence type="predicted"/>
<dbReference type="GO" id="GO:0003677">
    <property type="term" value="F:DNA binding"/>
    <property type="evidence" value="ECO:0007669"/>
    <property type="project" value="InterPro"/>
</dbReference>
<reference evidence="5 6" key="1">
    <citation type="submission" date="2019-10" db="EMBL/GenBank/DDBJ databases">
        <title>Comparative genomics of sulfur disproportionating microorganisms.</title>
        <authorList>
            <person name="Ward L.M."/>
            <person name="Bertran E."/>
            <person name="Johnston D."/>
        </authorList>
    </citation>
    <scope>NUCLEOTIDE SEQUENCE [LARGE SCALE GENOMIC DNA]</scope>
    <source>
        <strain evidence="5 6">DSM 14055</strain>
    </source>
</reference>
<organism evidence="5 6">
    <name type="scientific">Desulfofundulus thermobenzoicus</name>
    <dbReference type="NCBI Taxonomy" id="29376"/>
    <lineage>
        <taxon>Bacteria</taxon>
        <taxon>Bacillati</taxon>
        <taxon>Bacillota</taxon>
        <taxon>Clostridia</taxon>
        <taxon>Eubacteriales</taxon>
        <taxon>Peptococcaceae</taxon>
        <taxon>Desulfofundulus</taxon>
    </lineage>
</organism>
<name>A0A6N7IS57_9FIRM</name>
<dbReference type="GO" id="GO:0032259">
    <property type="term" value="P:methylation"/>
    <property type="evidence" value="ECO:0007669"/>
    <property type="project" value="UniProtKB-KW"/>
</dbReference>
<sequence>MKQLSLFNPELETHNSERNSVECLGMTFASDEERRNYFLEKLRAGLEELQEKLGGVPFTGVEDTVTRLKSFQHWPFGDEERIRELAARIAAAARAARGKEPASCDLLSLYKDEAGFPHGKMEDILALSDPPYYTACPNPFIEDFIRCYGRPYNPAADDYRREPFAADVSEGKNDPIYNAHSYHTKVPHKAIMRYILHYTEPGDIVFDGFCGTGMTGVAAQLCGDRATVESLGYMVDENGIVYQQETQEGTDGKARTFWRPFSKLGARRAVLNDLSPAATFIAYNYNTPVDVEAFEREARRILAEVEDECGWMYATLVAGSELRAADSELAVASPALRATGLELPVSGSGAGDDCSAEAEVNRLAEMIRHAGSAADVRILIHRLRTDGSKPGTHNPILGTINYTVWSDVFVCPECAREVVFWEAAVDKDAGRVHDEFPCPHCTARLTKRRLERAWVTRFDKAVGETVRQAKQVPVLINYSVGNKRYEKKPDAFDLALIEKIEEFDIPYWFPTDRMPEGYNTQQPIISHGFTHVHHFYTKRNLWVLGVLYTGAEHSSLKGLCKFFIQYACLGFCKLSRYVPTHFSQVNQYLSGTLYIGSQQVEVSPEYILSGKLVRMINRELRRNTLSQVMHSISDVSTNGLPSSCIDYIFTDPPFGGNLMYSELNFLWEAWLRVFTNNRPEAIENKVQGKGPVEYQQLMTRCFQEYYRVLKPGRWMTVEFHNSKNRVWNAIQEALQAAGFVVADVRTLDKKQGTFKQVTAAGAVKQDIIISAYKPNGGLEQRFKLTAGTEEGVWDFVRSHLKQLPVFVARDDKAEVIAERLNYMLFDRMVSFHVRHGVTVPLSAAEFYQGLVQRFPERDGMYFLPDQAAEYDRKRMTVREVLQLQLYVTDEASAIQWLKQQLTRKPQTFQELFPQFLREIGGWQKHEKPLELKELLEQNFLVYNEKGPIPPQLVSWMKQSEKLRGIIQAEIAAGRAVEDNGRLETGNPELLRAAKDRWYVPDPNKAGDLEKLRERALLREFEEYRASSQRRLRVFRLEAVRAGFKKAWQEKDYITIITVARKIPENVLQEDPKLLMWYDQAVTRMGEDG</sequence>
<dbReference type="Proteomes" id="UP000441717">
    <property type="component" value="Unassembled WGS sequence"/>
</dbReference>
<dbReference type="Pfam" id="PF01555">
    <property type="entry name" value="N6_N4_Mtase"/>
    <property type="match status" value="2"/>
</dbReference>